<dbReference type="OrthoDB" id="360427at2759"/>
<keyword evidence="1" id="KW-0732">Signal</keyword>
<sequence>MKFNLSHLFLCFLTHYSLHTWFRFIESTKFDSCDLTVDSAICINNSEKVILPDARRLGRIVYMKFDESRPVDSSGVGNHGIGQISGHSGFGGVGTSAYFRNNFIHVKSNDLKTTEFTYMFYIYILSDEKSHQNGLKYDQYCPVIHKGYKTDLANEATPEISVNPNSGRIKIAISLQGNKTVELTSNSRLQKHHWYHIALVREKYDILLFVDALTRINPLPLYIGSTPFSVNCDFPFLMDELSIFSHAVGTDEIQAEASFALGGIESSYVTIGCTNCSKEEAMASCPDGYHLCNKFELYTAGYKVARKLSLASSDIMASASAEPSSGIGLCCTNLNY</sequence>
<reference evidence="3" key="1">
    <citation type="submission" date="2022-07" db="EMBL/GenBank/DDBJ databases">
        <title>Evaluation of T. orientalis genome assembly methods using nanopore sequencing and analysis of variation between genomes.</title>
        <authorList>
            <person name="Yam J."/>
            <person name="Micallef M.L."/>
            <person name="Liu M."/>
            <person name="Djordjevic S.P."/>
            <person name="Bogema D.R."/>
            <person name="Jenkins C."/>
        </authorList>
    </citation>
    <scope>NUCLEOTIDE SEQUENCE</scope>
    <source>
        <strain evidence="3">Fish Creek</strain>
    </source>
</reference>
<evidence type="ECO:0000259" key="2">
    <source>
        <dbReference type="Pfam" id="PF26058"/>
    </source>
</evidence>
<dbReference type="Gene3D" id="2.60.120.200">
    <property type="match status" value="1"/>
</dbReference>
<proteinExistence type="predicted"/>
<feature type="chain" id="PRO_5037240679" description="DUF8019 domain-containing protein" evidence="1">
    <location>
        <begin position="20"/>
        <end position="336"/>
    </location>
</feature>
<evidence type="ECO:0000256" key="1">
    <source>
        <dbReference type="SAM" id="SignalP"/>
    </source>
</evidence>
<organism evidence="3 4">
    <name type="scientific">Theileria orientalis</name>
    <dbReference type="NCBI Taxonomy" id="68886"/>
    <lineage>
        <taxon>Eukaryota</taxon>
        <taxon>Sar</taxon>
        <taxon>Alveolata</taxon>
        <taxon>Apicomplexa</taxon>
        <taxon>Aconoidasida</taxon>
        <taxon>Piroplasmida</taxon>
        <taxon>Theileriidae</taxon>
        <taxon>Theileria</taxon>
    </lineage>
</organism>
<accession>A0A976QVP0</accession>
<dbReference type="Proteomes" id="UP000244803">
    <property type="component" value="Chromosome 4"/>
</dbReference>
<gene>
    <name evidence="3" type="ORF">MACJ_002720</name>
</gene>
<name>A0A976QVP0_THEOR</name>
<dbReference type="SUPFAM" id="SSF49899">
    <property type="entry name" value="Concanavalin A-like lectins/glucanases"/>
    <property type="match status" value="1"/>
</dbReference>
<evidence type="ECO:0000313" key="4">
    <source>
        <dbReference type="Proteomes" id="UP000244803"/>
    </source>
</evidence>
<dbReference type="Pfam" id="PF13385">
    <property type="entry name" value="Laminin_G_3"/>
    <property type="match status" value="1"/>
</dbReference>
<protein>
    <recommendedName>
        <fullName evidence="2">DUF8019 domain-containing protein</fullName>
    </recommendedName>
</protein>
<feature type="domain" description="DUF8019" evidence="2">
    <location>
        <begin position="267"/>
        <end position="333"/>
    </location>
</feature>
<feature type="signal peptide" evidence="1">
    <location>
        <begin position="1"/>
        <end position="19"/>
    </location>
</feature>
<dbReference type="InterPro" id="IPR058332">
    <property type="entry name" value="DUF8019"/>
</dbReference>
<dbReference type="AlphaFoldDB" id="A0A976QVP0"/>
<dbReference type="EMBL" id="CP056067">
    <property type="protein sequence ID" value="UKJ89469.2"/>
    <property type="molecule type" value="Genomic_DNA"/>
</dbReference>
<evidence type="ECO:0000313" key="3">
    <source>
        <dbReference type="EMBL" id="UKJ89469.2"/>
    </source>
</evidence>
<dbReference type="Pfam" id="PF26058">
    <property type="entry name" value="DUF8019"/>
    <property type="match status" value="1"/>
</dbReference>
<dbReference type="PANTHER" id="PTHR42535">
    <property type="entry name" value="OOKINETE PROTEIN, PUTATIVE-RELATED"/>
    <property type="match status" value="1"/>
</dbReference>
<dbReference type="PANTHER" id="PTHR42535:SF2">
    <property type="entry name" value="CHROMOSOME UNDETERMINED SCAFFOLD_146, WHOLE GENOME SHOTGUN SEQUENCE"/>
    <property type="match status" value="1"/>
</dbReference>
<dbReference type="InterPro" id="IPR013320">
    <property type="entry name" value="ConA-like_dom_sf"/>
</dbReference>